<dbReference type="EMBL" id="CAJVPI010002115">
    <property type="protein sequence ID" value="CAG8636082.1"/>
    <property type="molecule type" value="Genomic_DNA"/>
</dbReference>
<gene>
    <name evidence="3" type="ORF">PBRASI_LOCUS9515</name>
</gene>
<dbReference type="PROSITE" id="PS00109">
    <property type="entry name" value="PROTEIN_KINASE_TYR"/>
    <property type="match status" value="1"/>
</dbReference>
<organism evidence="3 4">
    <name type="scientific">Paraglomus brasilianum</name>
    <dbReference type="NCBI Taxonomy" id="144538"/>
    <lineage>
        <taxon>Eukaryota</taxon>
        <taxon>Fungi</taxon>
        <taxon>Fungi incertae sedis</taxon>
        <taxon>Mucoromycota</taxon>
        <taxon>Glomeromycotina</taxon>
        <taxon>Glomeromycetes</taxon>
        <taxon>Paraglomerales</taxon>
        <taxon>Paraglomeraceae</taxon>
        <taxon>Paraglomus</taxon>
    </lineage>
</organism>
<dbReference type="InterPro" id="IPR052396">
    <property type="entry name" value="Meiotic_Drive_Suppr_Kinase"/>
</dbReference>
<dbReference type="SUPFAM" id="SSF56112">
    <property type="entry name" value="Protein kinase-like (PK-like)"/>
    <property type="match status" value="1"/>
</dbReference>
<dbReference type="Proteomes" id="UP000789739">
    <property type="component" value="Unassembled WGS sequence"/>
</dbReference>
<evidence type="ECO:0000313" key="3">
    <source>
        <dbReference type="EMBL" id="CAG8636082.1"/>
    </source>
</evidence>
<reference evidence="3" key="1">
    <citation type="submission" date="2021-06" db="EMBL/GenBank/DDBJ databases">
        <authorList>
            <person name="Kallberg Y."/>
            <person name="Tangrot J."/>
            <person name="Rosling A."/>
        </authorList>
    </citation>
    <scope>NUCLEOTIDE SEQUENCE</scope>
    <source>
        <strain evidence="3">BR232B</strain>
    </source>
</reference>
<feature type="domain" description="Protein kinase" evidence="2">
    <location>
        <begin position="278"/>
        <end position="440"/>
    </location>
</feature>
<dbReference type="Pfam" id="PF00069">
    <property type="entry name" value="Pkinase"/>
    <property type="match status" value="1"/>
</dbReference>
<dbReference type="OrthoDB" id="2156052at2759"/>
<evidence type="ECO:0000259" key="2">
    <source>
        <dbReference type="PROSITE" id="PS50011"/>
    </source>
</evidence>
<dbReference type="Gene3D" id="3.30.200.20">
    <property type="entry name" value="Phosphorylase Kinase, domain 1"/>
    <property type="match status" value="1"/>
</dbReference>
<feature type="region of interest" description="Disordered" evidence="1">
    <location>
        <begin position="218"/>
        <end position="277"/>
    </location>
</feature>
<keyword evidence="4" id="KW-1185">Reference proteome</keyword>
<feature type="compositionally biased region" description="Polar residues" evidence="1">
    <location>
        <begin position="261"/>
        <end position="270"/>
    </location>
</feature>
<comment type="caution">
    <text evidence="3">The sequence shown here is derived from an EMBL/GenBank/DDBJ whole genome shotgun (WGS) entry which is preliminary data.</text>
</comment>
<evidence type="ECO:0000256" key="1">
    <source>
        <dbReference type="SAM" id="MobiDB-lite"/>
    </source>
</evidence>
<dbReference type="AlphaFoldDB" id="A0A9N9DDL9"/>
<dbReference type="PANTHER" id="PTHR37171:SF1">
    <property type="entry name" value="SERINE_THREONINE-PROTEIN KINASE YRZF-RELATED"/>
    <property type="match status" value="1"/>
</dbReference>
<dbReference type="Gene3D" id="1.10.510.10">
    <property type="entry name" value="Transferase(Phosphotransferase) domain 1"/>
    <property type="match status" value="1"/>
</dbReference>
<dbReference type="PANTHER" id="PTHR37171">
    <property type="entry name" value="SERINE/THREONINE-PROTEIN KINASE YRZF-RELATED"/>
    <property type="match status" value="1"/>
</dbReference>
<protein>
    <submittedName>
        <fullName evidence="3">5740_t:CDS:1</fullName>
    </submittedName>
</protein>
<dbReference type="PROSITE" id="PS50011">
    <property type="entry name" value="PROTEIN_KINASE_DOM"/>
    <property type="match status" value="1"/>
</dbReference>
<dbReference type="GO" id="GO:0004672">
    <property type="term" value="F:protein kinase activity"/>
    <property type="evidence" value="ECO:0007669"/>
    <property type="project" value="InterPro"/>
</dbReference>
<dbReference type="GO" id="GO:0005524">
    <property type="term" value="F:ATP binding"/>
    <property type="evidence" value="ECO:0007669"/>
    <property type="project" value="InterPro"/>
</dbReference>
<dbReference type="InterPro" id="IPR011009">
    <property type="entry name" value="Kinase-like_dom_sf"/>
</dbReference>
<dbReference type="InterPro" id="IPR008266">
    <property type="entry name" value="Tyr_kinase_AS"/>
</dbReference>
<dbReference type="InterPro" id="IPR000719">
    <property type="entry name" value="Prot_kinase_dom"/>
</dbReference>
<name>A0A9N9DDL9_9GLOM</name>
<evidence type="ECO:0000313" key="4">
    <source>
        <dbReference type="Proteomes" id="UP000789739"/>
    </source>
</evidence>
<sequence>MPSARQVVALTVPDCTWLPLDKTSGTTVPANSLYPTAVNEWRNFFCDAANFSDYPAGDQFPFYPAETRNLRVEKDVEDCWLLNVLMPIEKLLPQGVTFSRTTPGLLGSPDFILCDGINPKLPLEMKTRHNLNLRNHDFWNIWRAMQRDPIMDSNHRRYDQRFKFQKRILVQIFGEMACNGLHYGVLSNYDDTWFLCRPENEPTTFRLALNDVVGTRLDPDPDSHVNISAGPDTQEESTTSSDNNSDDSNYDPKETRKQAKNLPSRQTRGSTNDHKSKSKIDKYISEGGFAKVFSGVYHDQTVAWKICESYKEQEKVKALTNESHIYSILEKYQGHTIPCLFYTGHIFGGYLFALAMQLIEGSHHINPAILTMKQKKTVMKILECIHHCGILHGDIATRNILFEPQSGQFYFIDFGNSIVVGTESPKLKKEKKELKRLLAY</sequence>
<proteinExistence type="predicted"/>
<accession>A0A9N9DDL9</accession>